<keyword evidence="8" id="KW-0808">Transferase</keyword>
<dbReference type="AlphaFoldDB" id="A0AB34JSP9"/>
<evidence type="ECO:0000313" key="23">
    <source>
        <dbReference type="EMBL" id="KAL1523868.1"/>
    </source>
</evidence>
<feature type="domain" description="SMB" evidence="22">
    <location>
        <begin position="510"/>
        <end position="562"/>
    </location>
</feature>
<evidence type="ECO:0000256" key="2">
    <source>
        <dbReference type="ARBA" id="ARBA00004648"/>
    </source>
</evidence>
<feature type="chain" id="PRO_5044235473" description="protein xylosyltransferase" evidence="21">
    <location>
        <begin position="49"/>
        <end position="673"/>
    </location>
</feature>
<dbReference type="PANTHER" id="PTHR46025:SF3">
    <property type="entry name" value="XYLOSYLTRANSFERASE OXT"/>
    <property type="match status" value="1"/>
</dbReference>
<feature type="signal peptide" evidence="21">
    <location>
        <begin position="1"/>
        <end position="48"/>
    </location>
</feature>
<proteinExistence type="inferred from homology"/>
<evidence type="ECO:0000256" key="15">
    <source>
        <dbReference type="ARBA" id="ARBA00023136"/>
    </source>
</evidence>
<feature type="region of interest" description="Disordered" evidence="20">
    <location>
        <begin position="473"/>
        <end position="510"/>
    </location>
</feature>
<name>A0AB34JSP9_PRYPA</name>
<comment type="subcellular location">
    <subcellularLocation>
        <location evidence="2">Endoplasmic reticulum membrane</location>
        <topology evidence="2">Single-pass type II membrane protein</topology>
    </subcellularLocation>
    <subcellularLocation>
        <location evidence="1">Golgi apparatus membrane</location>
        <topology evidence="1">Single-pass type II membrane protein</topology>
    </subcellularLocation>
</comment>
<comment type="caution">
    <text evidence="23">The sequence shown here is derived from an EMBL/GenBank/DDBJ whole genome shotgun (WGS) entry which is preliminary data.</text>
</comment>
<evidence type="ECO:0000256" key="7">
    <source>
        <dbReference type="ARBA" id="ARBA00022676"/>
    </source>
</evidence>
<dbReference type="GO" id="GO:0050650">
    <property type="term" value="P:chondroitin sulfate proteoglycan biosynthetic process"/>
    <property type="evidence" value="ECO:0007669"/>
    <property type="project" value="TreeGrafter"/>
</dbReference>
<dbReference type="PROSITE" id="PS50958">
    <property type="entry name" value="SMB_2"/>
    <property type="match status" value="1"/>
</dbReference>
<keyword evidence="11" id="KW-0256">Endoplasmic reticulum</keyword>
<dbReference type="InterPro" id="IPR003406">
    <property type="entry name" value="Glyco_trans_14"/>
</dbReference>
<evidence type="ECO:0000256" key="1">
    <source>
        <dbReference type="ARBA" id="ARBA00004323"/>
    </source>
</evidence>
<evidence type="ECO:0000256" key="14">
    <source>
        <dbReference type="ARBA" id="ARBA00023034"/>
    </source>
</evidence>
<dbReference type="GO" id="GO:0030158">
    <property type="term" value="F:protein xylosyltransferase activity"/>
    <property type="evidence" value="ECO:0007669"/>
    <property type="project" value="UniProtKB-EC"/>
</dbReference>
<dbReference type="InterPro" id="IPR036024">
    <property type="entry name" value="Somatomedin_B-like_dom_sf"/>
</dbReference>
<keyword evidence="10" id="KW-0479">Metal-binding</keyword>
<keyword evidence="7" id="KW-0328">Glycosyltransferase</keyword>
<dbReference type="GO" id="GO:0015012">
    <property type="term" value="P:heparan sulfate proteoglycan biosynthetic process"/>
    <property type="evidence" value="ECO:0007669"/>
    <property type="project" value="TreeGrafter"/>
</dbReference>
<evidence type="ECO:0000256" key="12">
    <source>
        <dbReference type="ARBA" id="ARBA00022968"/>
    </source>
</evidence>
<dbReference type="GO" id="GO:0005789">
    <property type="term" value="C:endoplasmic reticulum membrane"/>
    <property type="evidence" value="ECO:0007669"/>
    <property type="project" value="UniProtKB-SubCell"/>
</dbReference>
<evidence type="ECO:0000256" key="20">
    <source>
        <dbReference type="SAM" id="MobiDB-lite"/>
    </source>
</evidence>
<evidence type="ECO:0000256" key="4">
    <source>
        <dbReference type="ARBA" id="ARBA00005093"/>
    </source>
</evidence>
<evidence type="ECO:0000259" key="22">
    <source>
        <dbReference type="PROSITE" id="PS50958"/>
    </source>
</evidence>
<evidence type="ECO:0000256" key="11">
    <source>
        <dbReference type="ARBA" id="ARBA00022824"/>
    </source>
</evidence>
<accession>A0AB34JSP9</accession>
<keyword evidence="21" id="KW-0732">Signal</keyword>
<dbReference type="EC" id="2.4.2.26" evidence="6"/>
<sequence length="673" mass="75172">MAAGGPQASVGCRFPHGRTGGCRSPRGRWVARCSLSVLLAACARPALAELSAHEAHVHAGIDLELADLTFAEVRNATLVDHQGHRLGDIPEMEPLFTRCQHAYKRAVWEERRGLPPHLFVDELAGVQLGDRSLTTDPRIVYFIGVSRESGAVMVSRLLLALYHSSHLFLVHIDLKTDNVIREQLANLTEQHPNIKLLKTRRLVQWGAWTMVAVMLDAIKTVTRAALDYDFFINLSDADIALRTNDEILSFLRQYKGRQFVQVHTGTGEWLEKAANFTAAHTVVECGGYGYIGVNSSLLDFGGNETPCCFGRGGHVLYANSTDLHLLEARQAQAQHDANITRLFTGSQWVILDRMFCAYLVNDERSLRWQRVFQRRFLPDEAFVQTVLMHSPYNGTLINANMRHIYWPHYDGDPTHYWRRMGWSFIGGPQVINASQAPAVFQSPYMFARKVDPSVDAETVRLWDEWMGKKLKGWTPPDQELLGGDSTSATLPPLERSPTHKSTAEPVNPLPTRVLPAGRQVQQVHFEDGSTCDCDSRCSERSSCCDDWEELCRMGVSADAEPTPPCAVPADPPLASARWTGRSIKLTFLNHAPYPLKVYYVSESSEEVSMGSLDADGHAVTFESSDSHAWVVRSWGGVTVLEVQPLHGRAARTTVDIYECNLSSAARRLHYGWK</sequence>
<dbReference type="Pfam" id="PF01033">
    <property type="entry name" value="Somatomedin_B"/>
    <property type="match status" value="1"/>
</dbReference>
<evidence type="ECO:0000256" key="5">
    <source>
        <dbReference type="ARBA" id="ARBA00010195"/>
    </source>
</evidence>
<evidence type="ECO:0000256" key="19">
    <source>
        <dbReference type="ARBA" id="ARBA00047847"/>
    </source>
</evidence>
<comment type="pathway">
    <text evidence="3">Glycan metabolism; chondroitin sulfate biosynthesis.</text>
</comment>
<keyword evidence="24" id="KW-1185">Reference proteome</keyword>
<keyword evidence="17" id="KW-0325">Glycoprotein</keyword>
<dbReference type="GO" id="GO:0000139">
    <property type="term" value="C:Golgi membrane"/>
    <property type="evidence" value="ECO:0007669"/>
    <property type="project" value="UniProtKB-SubCell"/>
</dbReference>
<organism evidence="23 24">
    <name type="scientific">Prymnesium parvum</name>
    <name type="common">Toxic golden alga</name>
    <dbReference type="NCBI Taxonomy" id="97485"/>
    <lineage>
        <taxon>Eukaryota</taxon>
        <taxon>Haptista</taxon>
        <taxon>Haptophyta</taxon>
        <taxon>Prymnesiophyceae</taxon>
        <taxon>Prymnesiales</taxon>
        <taxon>Prymnesiaceae</taxon>
        <taxon>Prymnesium</taxon>
    </lineage>
</organism>
<evidence type="ECO:0000256" key="9">
    <source>
        <dbReference type="ARBA" id="ARBA00022692"/>
    </source>
</evidence>
<evidence type="ECO:0000256" key="16">
    <source>
        <dbReference type="ARBA" id="ARBA00023157"/>
    </source>
</evidence>
<comment type="catalytic activity">
    <reaction evidence="19">
        <text>UDP-alpha-D-xylose + L-seryl-[protein] = 3-O-(beta-D-xylosyl)-L-seryl-[protein] + UDP + H(+)</text>
        <dbReference type="Rhea" id="RHEA:50192"/>
        <dbReference type="Rhea" id="RHEA-COMP:9863"/>
        <dbReference type="Rhea" id="RHEA-COMP:12567"/>
        <dbReference type="ChEBI" id="CHEBI:15378"/>
        <dbReference type="ChEBI" id="CHEBI:29999"/>
        <dbReference type="ChEBI" id="CHEBI:57632"/>
        <dbReference type="ChEBI" id="CHEBI:58223"/>
        <dbReference type="ChEBI" id="CHEBI:132085"/>
        <dbReference type="EC" id="2.4.2.26"/>
    </reaction>
</comment>
<comment type="similarity">
    <text evidence="5">Belongs to the glycosyltransferase 14 family. XylT subfamily.</text>
</comment>
<keyword evidence="13" id="KW-1133">Transmembrane helix</keyword>
<protein>
    <recommendedName>
        <fullName evidence="6">protein xylosyltransferase</fullName>
        <ecNumber evidence="6">2.4.2.26</ecNumber>
    </recommendedName>
    <alternativeName>
        <fullName evidence="18">Peptide O-xylosyltransferase</fullName>
    </alternativeName>
</protein>
<dbReference type="Proteomes" id="UP001515480">
    <property type="component" value="Unassembled WGS sequence"/>
</dbReference>
<evidence type="ECO:0000256" key="13">
    <source>
        <dbReference type="ARBA" id="ARBA00022989"/>
    </source>
</evidence>
<evidence type="ECO:0000256" key="17">
    <source>
        <dbReference type="ARBA" id="ARBA00023180"/>
    </source>
</evidence>
<reference evidence="23 24" key="1">
    <citation type="journal article" date="2024" name="Science">
        <title>Giant polyketide synthase enzymes in the biosynthesis of giant marine polyether toxins.</title>
        <authorList>
            <person name="Fallon T.R."/>
            <person name="Shende V.V."/>
            <person name="Wierzbicki I.H."/>
            <person name="Pendleton A.L."/>
            <person name="Watervoot N.F."/>
            <person name="Auber R.P."/>
            <person name="Gonzalez D.J."/>
            <person name="Wisecaver J.H."/>
            <person name="Moore B.S."/>
        </authorList>
    </citation>
    <scope>NUCLEOTIDE SEQUENCE [LARGE SCALE GENOMIC DNA]</scope>
    <source>
        <strain evidence="23 24">12B1</strain>
    </source>
</reference>
<evidence type="ECO:0000256" key="3">
    <source>
        <dbReference type="ARBA" id="ARBA00004840"/>
    </source>
</evidence>
<keyword evidence="15" id="KW-0472">Membrane</keyword>
<comment type="pathway">
    <text evidence="4">Glycan metabolism; heparan sulfate biosynthesis.</text>
</comment>
<keyword evidence="9" id="KW-0812">Transmembrane</keyword>
<dbReference type="GO" id="GO:0046872">
    <property type="term" value="F:metal ion binding"/>
    <property type="evidence" value="ECO:0007669"/>
    <property type="project" value="UniProtKB-KW"/>
</dbReference>
<dbReference type="InterPro" id="IPR043538">
    <property type="entry name" value="XYLT"/>
</dbReference>
<keyword evidence="14" id="KW-0333">Golgi apparatus</keyword>
<dbReference type="SUPFAM" id="SSF90188">
    <property type="entry name" value="Somatomedin B domain"/>
    <property type="match status" value="1"/>
</dbReference>
<evidence type="ECO:0000313" key="24">
    <source>
        <dbReference type="Proteomes" id="UP001515480"/>
    </source>
</evidence>
<keyword evidence="16" id="KW-1015">Disulfide bond</keyword>
<evidence type="ECO:0000256" key="6">
    <source>
        <dbReference type="ARBA" id="ARBA00011972"/>
    </source>
</evidence>
<gene>
    <name evidence="23" type="ORF">AB1Y20_018787</name>
</gene>
<dbReference type="Pfam" id="PF02485">
    <property type="entry name" value="Branch"/>
    <property type="match status" value="2"/>
</dbReference>
<evidence type="ECO:0000256" key="10">
    <source>
        <dbReference type="ARBA" id="ARBA00022723"/>
    </source>
</evidence>
<dbReference type="InterPro" id="IPR001212">
    <property type="entry name" value="Somatomedin_B_dom"/>
</dbReference>
<evidence type="ECO:0000256" key="18">
    <source>
        <dbReference type="ARBA" id="ARBA00042865"/>
    </source>
</evidence>
<dbReference type="PANTHER" id="PTHR46025">
    <property type="entry name" value="XYLOSYLTRANSFERASE OXT"/>
    <property type="match status" value="1"/>
</dbReference>
<keyword evidence="12" id="KW-0735">Signal-anchor</keyword>
<evidence type="ECO:0000256" key="8">
    <source>
        <dbReference type="ARBA" id="ARBA00022679"/>
    </source>
</evidence>
<evidence type="ECO:0000256" key="21">
    <source>
        <dbReference type="SAM" id="SignalP"/>
    </source>
</evidence>
<dbReference type="EMBL" id="JBGBPQ010000005">
    <property type="protein sequence ID" value="KAL1523868.1"/>
    <property type="molecule type" value="Genomic_DNA"/>
</dbReference>